<evidence type="ECO:0000313" key="2">
    <source>
        <dbReference type="Proteomes" id="UP001062846"/>
    </source>
</evidence>
<dbReference type="Proteomes" id="UP001062846">
    <property type="component" value="Chromosome 2"/>
</dbReference>
<proteinExistence type="predicted"/>
<sequence>MMYGVATAAAISLSKIIVAGPSEASYKVREMSRRAPGGEVKEPQERVGGRASQA</sequence>
<evidence type="ECO:0000313" key="1">
    <source>
        <dbReference type="EMBL" id="KAI8566015.1"/>
    </source>
</evidence>
<accession>A0ACC0PK33</accession>
<gene>
    <name evidence="1" type="ORF">RHMOL_Rhmol02G0006300</name>
</gene>
<name>A0ACC0PK33_RHOML</name>
<keyword evidence="2" id="KW-1185">Reference proteome</keyword>
<reference evidence="1" key="1">
    <citation type="submission" date="2022-02" db="EMBL/GenBank/DDBJ databases">
        <title>Plant Genome Project.</title>
        <authorList>
            <person name="Zhang R.-G."/>
        </authorList>
    </citation>
    <scope>NUCLEOTIDE SEQUENCE</scope>
    <source>
        <strain evidence="1">AT1</strain>
    </source>
</reference>
<protein>
    <submittedName>
        <fullName evidence="1">Uncharacterized protein</fullName>
    </submittedName>
</protein>
<organism evidence="1 2">
    <name type="scientific">Rhododendron molle</name>
    <name type="common">Chinese azalea</name>
    <name type="synonym">Azalea mollis</name>
    <dbReference type="NCBI Taxonomy" id="49168"/>
    <lineage>
        <taxon>Eukaryota</taxon>
        <taxon>Viridiplantae</taxon>
        <taxon>Streptophyta</taxon>
        <taxon>Embryophyta</taxon>
        <taxon>Tracheophyta</taxon>
        <taxon>Spermatophyta</taxon>
        <taxon>Magnoliopsida</taxon>
        <taxon>eudicotyledons</taxon>
        <taxon>Gunneridae</taxon>
        <taxon>Pentapetalae</taxon>
        <taxon>asterids</taxon>
        <taxon>Ericales</taxon>
        <taxon>Ericaceae</taxon>
        <taxon>Ericoideae</taxon>
        <taxon>Rhodoreae</taxon>
        <taxon>Rhododendron</taxon>
    </lineage>
</organism>
<comment type="caution">
    <text evidence="1">The sequence shown here is derived from an EMBL/GenBank/DDBJ whole genome shotgun (WGS) entry which is preliminary data.</text>
</comment>
<dbReference type="EMBL" id="CM046389">
    <property type="protein sequence ID" value="KAI8566015.1"/>
    <property type="molecule type" value="Genomic_DNA"/>
</dbReference>